<dbReference type="STRING" id="1579316.RC74_20705"/>
<dbReference type="Gene3D" id="3.30.300.20">
    <property type="match status" value="1"/>
</dbReference>
<dbReference type="PANTHER" id="PTHR35368:SF1">
    <property type="entry name" value="HYDROPEROXIDE REDUCTASE"/>
    <property type="match status" value="1"/>
</dbReference>
<proteinExistence type="predicted"/>
<dbReference type="Pfam" id="PF02566">
    <property type="entry name" value="OsmC"/>
    <property type="match status" value="1"/>
</dbReference>
<dbReference type="InterPro" id="IPR052924">
    <property type="entry name" value="OsmC/Ohr_hydroprdx_reductase"/>
</dbReference>
<dbReference type="AlphaFoldDB" id="A0A126V674"/>
<dbReference type="InterPro" id="IPR036102">
    <property type="entry name" value="OsmC/Ohrsf"/>
</dbReference>
<dbReference type="KEGG" id="hat:RC74_20705"/>
<organism evidence="1 2">
    <name type="scientific">Falsihalocynthiibacter arcticus</name>
    <dbReference type="NCBI Taxonomy" id="1579316"/>
    <lineage>
        <taxon>Bacteria</taxon>
        <taxon>Pseudomonadati</taxon>
        <taxon>Pseudomonadota</taxon>
        <taxon>Alphaproteobacteria</taxon>
        <taxon>Rhodobacterales</taxon>
        <taxon>Roseobacteraceae</taxon>
        <taxon>Falsihalocynthiibacter</taxon>
    </lineage>
</organism>
<keyword evidence="2" id="KW-1185">Reference proteome</keyword>
<protein>
    <submittedName>
        <fullName evidence="1">Osmotically inducible protein C</fullName>
    </submittedName>
</protein>
<sequence length="134" mass="14558">MLEYTVSAKRLDDTGSEATAGEASIILDTGMAGRPDALNPAELLLASLAACMIKGAERVAPMIKFDLRGLEVSLHGQRQDSPPKMLAITYELIVDTSETDERIELLHKNIRKYGTISNTLDAALELSGTIRRKS</sequence>
<dbReference type="PANTHER" id="PTHR35368">
    <property type="entry name" value="HYDROPEROXIDE REDUCTASE"/>
    <property type="match status" value="1"/>
</dbReference>
<gene>
    <name evidence="1" type="ORF">RC74_20705</name>
</gene>
<name>A0A126V674_9RHOB</name>
<dbReference type="OrthoDB" id="9781312at2"/>
<evidence type="ECO:0000313" key="2">
    <source>
        <dbReference type="Proteomes" id="UP000070371"/>
    </source>
</evidence>
<accession>A0A126V674</accession>
<dbReference type="SUPFAM" id="SSF82784">
    <property type="entry name" value="OsmC-like"/>
    <property type="match status" value="1"/>
</dbReference>
<evidence type="ECO:0000313" key="1">
    <source>
        <dbReference type="EMBL" id="AML53782.1"/>
    </source>
</evidence>
<reference evidence="1 2" key="1">
    <citation type="submission" date="2016-02" db="EMBL/GenBank/DDBJ databases">
        <title>Complete genome sequence of Halocynthiibacter arcticus PAMC 20958t from arctic marine sediment.</title>
        <authorList>
            <person name="Lee Y.M."/>
            <person name="Baek K."/>
            <person name="Lee H.K."/>
            <person name="Shin S.C."/>
        </authorList>
    </citation>
    <scope>NUCLEOTIDE SEQUENCE [LARGE SCALE GENOMIC DNA]</scope>
    <source>
        <strain evidence="1">PAMC 20958</strain>
    </source>
</reference>
<dbReference type="InterPro" id="IPR015946">
    <property type="entry name" value="KH_dom-like_a/b"/>
</dbReference>
<dbReference type="InterPro" id="IPR003718">
    <property type="entry name" value="OsmC/Ohr_fam"/>
</dbReference>
<dbReference type="Proteomes" id="UP000070371">
    <property type="component" value="Chromosome"/>
</dbReference>
<dbReference type="EMBL" id="CP014327">
    <property type="protein sequence ID" value="AML53782.1"/>
    <property type="molecule type" value="Genomic_DNA"/>
</dbReference>